<evidence type="ECO:0000313" key="1">
    <source>
        <dbReference type="EMBL" id="KAJ8639766.1"/>
    </source>
</evidence>
<sequence length="449" mass="49724">MRFPVLSLLFLFIISLSFHNPISAQCLDDQKSLLLTLFDSEDNDLSWTPNTDCCSWEGITCDSSTGHVIGLDLTNQSISGSINSTSLISISSLQSLNLSLNHFNCSIPSGLDSLSNLTHLNLSFSGFTGLVPIEVSRMKSLVSLDLSFLFSLALPSPDFGYLIGNLTGLRELHLDGIQISAPVPEFMVELVNLSSLHLVYCNLSGEFPSNNLSGRVPSSLFMTPSFKTIDLSSNNFQGEIEWLGNLTRLIHLSLSDNDFSGQIHSLSSLAQLESLSFSRNRFHGQISSLANLSQLSYLDLSSNHFSGQFPSLNSTCLLSLDLSSNSFSGRIPSSLFMIPSLRTIQLNHNQFDGQLDEFHNASVALSGIFLSNNKLQGQIPRSVGQLVGLSILDLSWNNFNELQIIDLSSNGFTGIWMVWGPLIFWANGRRWYYKQMDKLLIMAKAWWER</sequence>
<proteinExistence type="predicted"/>
<evidence type="ECO:0000313" key="2">
    <source>
        <dbReference type="Proteomes" id="UP001234297"/>
    </source>
</evidence>
<dbReference type="Proteomes" id="UP001234297">
    <property type="component" value="Chromosome 5"/>
</dbReference>
<name>A0ACC2M2C0_PERAE</name>
<comment type="caution">
    <text evidence="1">The sequence shown here is derived from an EMBL/GenBank/DDBJ whole genome shotgun (WGS) entry which is preliminary data.</text>
</comment>
<accession>A0ACC2M2C0</accession>
<keyword evidence="2" id="KW-1185">Reference proteome</keyword>
<organism evidence="1 2">
    <name type="scientific">Persea americana</name>
    <name type="common">Avocado</name>
    <dbReference type="NCBI Taxonomy" id="3435"/>
    <lineage>
        <taxon>Eukaryota</taxon>
        <taxon>Viridiplantae</taxon>
        <taxon>Streptophyta</taxon>
        <taxon>Embryophyta</taxon>
        <taxon>Tracheophyta</taxon>
        <taxon>Spermatophyta</taxon>
        <taxon>Magnoliopsida</taxon>
        <taxon>Magnoliidae</taxon>
        <taxon>Laurales</taxon>
        <taxon>Lauraceae</taxon>
        <taxon>Persea</taxon>
    </lineage>
</organism>
<dbReference type="EMBL" id="CM056813">
    <property type="protein sequence ID" value="KAJ8639766.1"/>
    <property type="molecule type" value="Genomic_DNA"/>
</dbReference>
<protein>
    <submittedName>
        <fullName evidence="1">Uncharacterized protein</fullName>
    </submittedName>
</protein>
<gene>
    <name evidence="1" type="ORF">MRB53_016460</name>
</gene>
<reference evidence="1 2" key="1">
    <citation type="journal article" date="2022" name="Hortic Res">
        <title>A haplotype resolved chromosomal level avocado genome allows analysis of novel avocado genes.</title>
        <authorList>
            <person name="Nath O."/>
            <person name="Fletcher S.J."/>
            <person name="Hayward A."/>
            <person name="Shaw L.M."/>
            <person name="Masouleh A.K."/>
            <person name="Furtado A."/>
            <person name="Henry R.J."/>
            <person name="Mitter N."/>
        </authorList>
    </citation>
    <scope>NUCLEOTIDE SEQUENCE [LARGE SCALE GENOMIC DNA]</scope>
    <source>
        <strain evidence="2">cv. Hass</strain>
    </source>
</reference>